<name>A0A9D1ELQ3_9FIRM</name>
<evidence type="ECO:0000313" key="2">
    <source>
        <dbReference type="Proteomes" id="UP000886841"/>
    </source>
</evidence>
<reference evidence="1" key="2">
    <citation type="journal article" date="2021" name="PeerJ">
        <title>Extensive microbial diversity within the chicken gut microbiome revealed by metagenomics and culture.</title>
        <authorList>
            <person name="Gilroy R."/>
            <person name="Ravi A."/>
            <person name="Getino M."/>
            <person name="Pursley I."/>
            <person name="Horton D.L."/>
            <person name="Alikhan N.F."/>
            <person name="Baker D."/>
            <person name="Gharbi K."/>
            <person name="Hall N."/>
            <person name="Watson M."/>
            <person name="Adriaenssens E.M."/>
            <person name="Foster-Nyarko E."/>
            <person name="Jarju S."/>
            <person name="Secka A."/>
            <person name="Antonio M."/>
            <person name="Oren A."/>
            <person name="Chaudhuri R.R."/>
            <person name="La Ragione R."/>
            <person name="Hildebrand F."/>
            <person name="Pallen M.J."/>
        </authorList>
    </citation>
    <scope>NUCLEOTIDE SEQUENCE</scope>
    <source>
        <strain evidence="1">ChiSxjej1B13-7041</strain>
    </source>
</reference>
<accession>A0A9D1ELQ3</accession>
<sequence length="455" mass="53197">MAKDKHKIFEQMMEGILSGTLGSQALEDCMSFQPEVIKNISVRYRVIALGFVRKMSLEELNGKLEEQGCPRLYSRNFWEATLIYAFLRGLSYQEWKQVLEECAGLYRDSRGGGYFQQKKITYGELERYITENSMQEGEYMGTAMVTRRLEEGLAGAGSVADLKKFLGTNLHSFSTVREKSRYYFCKYLYYYLNRRIENYFRACRKGLGVDQALSELLSLKVVTTLRRKKTMPEEEKRALIHESAISCGEIFDEFNYFYFEYVSIDWVEILMEYYGEAQAIPELQKKRLAEVFRKNHPEWKKLGDQEVIEARMREMEEEEEHLQEVYARDSKTKGYGRNRSGELAVYKYVQGSLDLERTTLICFLLFFASDGDMPPEHRLTVKRLNHILQQSGFSALQADSDFDGFVEEFLISPYPKDLLMEEVVAYAKHQENSFLYRLYGSSVNYEEEILKIMVG</sequence>
<dbReference type="Proteomes" id="UP000886841">
    <property type="component" value="Unassembled WGS sequence"/>
</dbReference>
<dbReference type="AlphaFoldDB" id="A0A9D1ELQ3"/>
<protein>
    <submittedName>
        <fullName evidence="1">Uncharacterized protein</fullName>
    </submittedName>
</protein>
<proteinExistence type="predicted"/>
<reference evidence="1" key="1">
    <citation type="submission" date="2020-10" db="EMBL/GenBank/DDBJ databases">
        <authorList>
            <person name="Gilroy R."/>
        </authorList>
    </citation>
    <scope>NUCLEOTIDE SEQUENCE</scope>
    <source>
        <strain evidence="1">ChiSxjej1B13-7041</strain>
    </source>
</reference>
<comment type="caution">
    <text evidence="1">The sequence shown here is derived from an EMBL/GenBank/DDBJ whole genome shotgun (WGS) entry which is preliminary data.</text>
</comment>
<dbReference type="EMBL" id="DVHU01000108">
    <property type="protein sequence ID" value="HIR94148.1"/>
    <property type="molecule type" value="Genomic_DNA"/>
</dbReference>
<organism evidence="1 2">
    <name type="scientific">Candidatus Egerieimonas intestinavium</name>
    <dbReference type="NCBI Taxonomy" id="2840777"/>
    <lineage>
        <taxon>Bacteria</taxon>
        <taxon>Bacillati</taxon>
        <taxon>Bacillota</taxon>
        <taxon>Clostridia</taxon>
        <taxon>Lachnospirales</taxon>
        <taxon>Lachnospiraceae</taxon>
        <taxon>Lachnospiraceae incertae sedis</taxon>
        <taxon>Candidatus Egerieimonas</taxon>
    </lineage>
</organism>
<evidence type="ECO:0000313" key="1">
    <source>
        <dbReference type="EMBL" id="HIR94148.1"/>
    </source>
</evidence>
<gene>
    <name evidence="1" type="ORF">IAB98_12090</name>
</gene>